<dbReference type="OrthoDB" id="10582410at2759"/>
<dbReference type="Proteomes" id="UP000887116">
    <property type="component" value="Unassembled WGS sequence"/>
</dbReference>
<proteinExistence type="predicted"/>
<gene>
    <name evidence="1" type="ORF">TNCT_470421</name>
</gene>
<evidence type="ECO:0000313" key="2">
    <source>
        <dbReference type="Proteomes" id="UP000887116"/>
    </source>
</evidence>
<accession>A0A8X6IR08</accession>
<organism evidence="1 2">
    <name type="scientific">Trichonephila clavata</name>
    <name type="common">Joro spider</name>
    <name type="synonym">Nephila clavata</name>
    <dbReference type="NCBI Taxonomy" id="2740835"/>
    <lineage>
        <taxon>Eukaryota</taxon>
        <taxon>Metazoa</taxon>
        <taxon>Ecdysozoa</taxon>
        <taxon>Arthropoda</taxon>
        <taxon>Chelicerata</taxon>
        <taxon>Arachnida</taxon>
        <taxon>Araneae</taxon>
        <taxon>Araneomorphae</taxon>
        <taxon>Entelegynae</taxon>
        <taxon>Araneoidea</taxon>
        <taxon>Nephilidae</taxon>
        <taxon>Trichonephila</taxon>
    </lineage>
</organism>
<sequence length="105" mass="11689">MTLGHRWLQTILGGYWGTIGPLHQSRCEEDCGSITSGVRVLDGRVCVRIGGFRGVIVKVMDCLRRCQCREVVGQSALGDLKWEPPWLVVGLKGEIEIISHRIENS</sequence>
<comment type="caution">
    <text evidence="1">The sequence shown here is derived from an EMBL/GenBank/DDBJ whole genome shotgun (WGS) entry which is preliminary data.</text>
</comment>
<keyword evidence="2" id="KW-1185">Reference proteome</keyword>
<name>A0A8X6IR08_TRICU</name>
<protein>
    <submittedName>
        <fullName evidence="1">Uncharacterized protein</fullName>
    </submittedName>
</protein>
<dbReference type="AlphaFoldDB" id="A0A8X6IR08"/>
<dbReference type="EMBL" id="BMAO01016553">
    <property type="protein sequence ID" value="GFR09465.1"/>
    <property type="molecule type" value="Genomic_DNA"/>
</dbReference>
<evidence type="ECO:0000313" key="1">
    <source>
        <dbReference type="EMBL" id="GFR09465.1"/>
    </source>
</evidence>
<reference evidence="1" key="1">
    <citation type="submission" date="2020-07" db="EMBL/GenBank/DDBJ databases">
        <title>Multicomponent nature underlies the extraordinary mechanical properties of spider dragline silk.</title>
        <authorList>
            <person name="Kono N."/>
            <person name="Nakamura H."/>
            <person name="Mori M."/>
            <person name="Yoshida Y."/>
            <person name="Ohtoshi R."/>
            <person name="Malay A.D."/>
            <person name="Moran D.A.P."/>
            <person name="Tomita M."/>
            <person name="Numata K."/>
            <person name="Arakawa K."/>
        </authorList>
    </citation>
    <scope>NUCLEOTIDE SEQUENCE</scope>
</reference>